<organism evidence="2 3">
    <name type="scientific">Algoriphagus aestuariicola</name>
    <dbReference type="NCBI Taxonomy" id="1852016"/>
    <lineage>
        <taxon>Bacteria</taxon>
        <taxon>Pseudomonadati</taxon>
        <taxon>Bacteroidota</taxon>
        <taxon>Cytophagia</taxon>
        <taxon>Cytophagales</taxon>
        <taxon>Cyclobacteriaceae</taxon>
        <taxon>Algoriphagus</taxon>
    </lineage>
</organism>
<dbReference type="RefSeq" id="WP_206571545.1">
    <property type="nucleotide sequence ID" value="NZ_JAFKCW010000006.1"/>
</dbReference>
<evidence type="ECO:0000256" key="1">
    <source>
        <dbReference type="SAM" id="SignalP"/>
    </source>
</evidence>
<feature type="signal peptide" evidence="1">
    <location>
        <begin position="1"/>
        <end position="22"/>
    </location>
</feature>
<name>A0ABS3BW76_9BACT</name>
<evidence type="ECO:0000313" key="3">
    <source>
        <dbReference type="Proteomes" id="UP000664698"/>
    </source>
</evidence>
<dbReference type="NCBIfam" id="TIGR03519">
    <property type="entry name" value="T9SS_PorP_fam"/>
    <property type="match status" value="1"/>
</dbReference>
<dbReference type="Pfam" id="PF11751">
    <property type="entry name" value="PorP_SprF"/>
    <property type="match status" value="1"/>
</dbReference>
<dbReference type="EMBL" id="JAFKCW010000006">
    <property type="protein sequence ID" value="MBN7803548.1"/>
    <property type="molecule type" value="Genomic_DNA"/>
</dbReference>
<keyword evidence="1" id="KW-0732">Signal</keyword>
<gene>
    <name evidence="2" type="ORF">J0A67_21950</name>
</gene>
<dbReference type="InterPro" id="IPR019861">
    <property type="entry name" value="PorP/SprF_Bacteroidetes"/>
</dbReference>
<proteinExistence type="predicted"/>
<protein>
    <submittedName>
        <fullName evidence="2">Type IX secretion system membrane protein PorP/SprF</fullName>
    </submittedName>
</protein>
<feature type="chain" id="PRO_5046738337" evidence="1">
    <location>
        <begin position="23"/>
        <end position="319"/>
    </location>
</feature>
<dbReference type="Proteomes" id="UP000664698">
    <property type="component" value="Unassembled WGS sequence"/>
</dbReference>
<accession>A0ABS3BW76</accession>
<evidence type="ECO:0000313" key="2">
    <source>
        <dbReference type="EMBL" id="MBN7803548.1"/>
    </source>
</evidence>
<keyword evidence="3" id="KW-1185">Reference proteome</keyword>
<comment type="caution">
    <text evidence="2">The sequence shown here is derived from an EMBL/GenBank/DDBJ whole genome shotgun (WGS) entry which is preliminary data.</text>
</comment>
<reference evidence="2 3" key="1">
    <citation type="submission" date="2021-03" db="EMBL/GenBank/DDBJ databases">
        <title>novel species isolated from a fishpond in China.</title>
        <authorList>
            <person name="Lu H."/>
            <person name="Cai Z."/>
        </authorList>
    </citation>
    <scope>NUCLEOTIDE SEQUENCE [LARGE SCALE GENOMIC DNA]</scope>
    <source>
        <strain evidence="2 3">JCM 31546</strain>
    </source>
</reference>
<sequence>MKNITCVIVVLIWGLSTVSSLAQNRKYVSQFSEFQSYFNPALTGYEGSVVRGFVRNQWGGIEGAPMTYFVNAELDFGELAGEMDPALMGKNAVSVNFLQDNFGAFRESELMLNYASRIRLTERHNLRLGAGINYQSIRLDGNSLTAEELNDPTIANYIGTFSNMNTVDFNLGIALTHAKYYFSYGVQRVTGGEIQNGDEFMDGYPAEQMIMAGYREALGENLAVSANGFYRSRKDLPEVFDFNLKLLMRDMFWVGLGHRVNYANSVQAGFLFGKFRAGYVYEYPMAKSYLLSGGVHEFSLVFNIFRPNERRETDEVLIW</sequence>